<feature type="domain" description="Fimbrial-type adhesion" evidence="1">
    <location>
        <begin position="199"/>
        <end position="355"/>
    </location>
</feature>
<comment type="caution">
    <text evidence="2">The sequence shown here is derived from an EMBL/GenBank/DDBJ whole genome shotgun (WGS) entry which is preliminary data.</text>
</comment>
<keyword evidence="3" id="KW-1185">Reference proteome</keyword>
<dbReference type="Gene3D" id="2.60.40.1090">
    <property type="entry name" value="Fimbrial-type adhesion domain"/>
    <property type="match status" value="1"/>
</dbReference>
<dbReference type="InterPro" id="IPR008966">
    <property type="entry name" value="Adhesion_dom_sf"/>
</dbReference>
<evidence type="ECO:0000259" key="1">
    <source>
        <dbReference type="Pfam" id="PF00419"/>
    </source>
</evidence>
<dbReference type="SUPFAM" id="SSF49401">
    <property type="entry name" value="Bacterial adhesins"/>
    <property type="match status" value="1"/>
</dbReference>
<dbReference type="EMBL" id="AQPF01000001">
    <property type="protein sequence ID" value="KAF0808302.1"/>
    <property type="molecule type" value="Genomic_DNA"/>
</dbReference>
<sequence length="356" mass="36733">MLYLLLFPELASAIGFCNGGPYTQTVTFQRDGLSVRVPQDDAGQHVLVIQQDSTYTGCTSLGLLPSVSSTINSSFGNGGNSTAPAAAGLPAGFSGISARRFQVNGNIYIQNFFEIISSSSSVYCGLTGGLCDLSLIGLQIGSSVTFRTYTVLVVDGINSLIGTTQSVSSSLGRLTVTQGLLGSIYVDVNAGLNYVFDRASCDLVDVSQVINLPTVGSTDITTGGFAGSTDFDIRLNNCVVPRSLSISTSTFAGSLIRMTFLPSSGQLASGSGTDLLPADAGQPGVAGGVAFQIRQRASNAPVVLDGATEITAPFGGRDPADTTEIFQFKVGLVPVAGETVVPGLLSGAVTFEVEYR</sequence>
<evidence type="ECO:0000313" key="3">
    <source>
        <dbReference type="Proteomes" id="UP000771797"/>
    </source>
</evidence>
<protein>
    <submittedName>
        <fullName evidence="2">Fimbrial protein</fullName>
    </submittedName>
</protein>
<evidence type="ECO:0000313" key="2">
    <source>
        <dbReference type="EMBL" id="KAF0808302.1"/>
    </source>
</evidence>
<name>A0ABQ6YD72_9GAMM</name>
<proteinExistence type="predicted"/>
<dbReference type="Pfam" id="PF00419">
    <property type="entry name" value="Fimbrial"/>
    <property type="match status" value="1"/>
</dbReference>
<dbReference type="Proteomes" id="UP000771797">
    <property type="component" value="Unassembled WGS sequence"/>
</dbReference>
<gene>
    <name evidence="2" type="ORF">A6D6_00011</name>
</gene>
<dbReference type="InterPro" id="IPR036937">
    <property type="entry name" value="Adhesion_dom_fimbrial_sf"/>
</dbReference>
<accession>A0ABQ6YD72</accession>
<reference evidence="2 3" key="1">
    <citation type="submission" date="2012-09" db="EMBL/GenBank/DDBJ databases">
        <title>Genome Sequence of alkane-degrading Bacterium Alcanivorax sp. 6-D-6.</title>
        <authorList>
            <person name="Lai Q."/>
            <person name="Shao Z."/>
        </authorList>
    </citation>
    <scope>NUCLEOTIDE SEQUENCE [LARGE SCALE GENOMIC DNA]</scope>
    <source>
        <strain evidence="2 3">6-D-6</strain>
    </source>
</reference>
<dbReference type="InterPro" id="IPR000259">
    <property type="entry name" value="Adhesion_dom_fimbrial"/>
</dbReference>
<organism evidence="2 3">
    <name type="scientific">Alcanivorax xiamenensis</name>
    <dbReference type="NCBI Taxonomy" id="1177156"/>
    <lineage>
        <taxon>Bacteria</taxon>
        <taxon>Pseudomonadati</taxon>
        <taxon>Pseudomonadota</taxon>
        <taxon>Gammaproteobacteria</taxon>
        <taxon>Oceanospirillales</taxon>
        <taxon>Alcanivoracaceae</taxon>
        <taxon>Alcanivorax</taxon>
    </lineage>
</organism>